<feature type="domain" description="ABC transporter" evidence="6">
    <location>
        <begin position="4"/>
        <end position="239"/>
    </location>
</feature>
<evidence type="ECO:0000313" key="7">
    <source>
        <dbReference type="EMBL" id="MFC7290425.1"/>
    </source>
</evidence>
<dbReference type="Gene3D" id="3.40.50.300">
    <property type="entry name" value="P-loop containing nucleotide triphosphate hydrolases"/>
    <property type="match status" value="1"/>
</dbReference>
<dbReference type="GO" id="GO:0005524">
    <property type="term" value="F:ATP binding"/>
    <property type="evidence" value="ECO:0007669"/>
    <property type="project" value="UniProtKB-KW"/>
</dbReference>
<dbReference type="InterPro" id="IPR003593">
    <property type="entry name" value="AAA+_ATPase"/>
</dbReference>
<dbReference type="SMART" id="SM00382">
    <property type="entry name" value="AAA"/>
    <property type="match status" value="1"/>
</dbReference>
<evidence type="ECO:0000256" key="5">
    <source>
        <dbReference type="ARBA" id="ARBA00037066"/>
    </source>
</evidence>
<evidence type="ECO:0000256" key="2">
    <source>
        <dbReference type="ARBA" id="ARBA00022741"/>
    </source>
</evidence>
<evidence type="ECO:0000313" key="8">
    <source>
        <dbReference type="Proteomes" id="UP001596492"/>
    </source>
</evidence>
<dbReference type="EMBL" id="JBHTBR010000002">
    <property type="protein sequence ID" value="MFC7290425.1"/>
    <property type="molecule type" value="Genomic_DNA"/>
</dbReference>
<dbReference type="SUPFAM" id="SSF52540">
    <property type="entry name" value="P-loop containing nucleoside triphosphate hydrolases"/>
    <property type="match status" value="1"/>
</dbReference>
<accession>A0ABW2IH43</accession>
<dbReference type="PROSITE" id="PS50893">
    <property type="entry name" value="ABC_TRANSPORTER_2"/>
    <property type="match status" value="1"/>
</dbReference>
<dbReference type="RefSeq" id="WP_382165307.1">
    <property type="nucleotide sequence ID" value="NZ_JBHTBR010000002.1"/>
</dbReference>
<evidence type="ECO:0000256" key="1">
    <source>
        <dbReference type="ARBA" id="ARBA00022448"/>
    </source>
</evidence>
<dbReference type="InterPro" id="IPR027417">
    <property type="entry name" value="P-loop_NTPase"/>
</dbReference>
<gene>
    <name evidence="7" type="ORF">ACFQS8_02260</name>
</gene>
<comment type="caution">
    <text evidence="7">The sequence shown here is derived from an EMBL/GenBank/DDBJ whole genome shotgun (WGS) entry which is preliminary data.</text>
</comment>
<evidence type="ECO:0000256" key="4">
    <source>
        <dbReference type="ARBA" id="ARBA00022967"/>
    </source>
</evidence>
<dbReference type="InterPro" id="IPR003439">
    <property type="entry name" value="ABC_transporter-like_ATP-bd"/>
</dbReference>
<proteinExistence type="predicted"/>
<evidence type="ECO:0000259" key="6">
    <source>
        <dbReference type="PROSITE" id="PS50893"/>
    </source>
</evidence>
<keyword evidence="1" id="KW-0813">Transport</keyword>
<name>A0ABW2IH43_9PROT</name>
<comment type="function">
    <text evidence="5">Part of the ABC transporter complex HmuTUV involved in hemin import. Responsible for energy coupling to the transport system.</text>
</comment>
<organism evidence="7 8">
    <name type="scientific">Hirschia litorea</name>
    <dbReference type="NCBI Taxonomy" id="1199156"/>
    <lineage>
        <taxon>Bacteria</taxon>
        <taxon>Pseudomonadati</taxon>
        <taxon>Pseudomonadota</taxon>
        <taxon>Alphaproteobacteria</taxon>
        <taxon>Hyphomonadales</taxon>
        <taxon>Hyphomonadaceae</taxon>
        <taxon>Hirschia</taxon>
    </lineage>
</organism>
<sequence length="254" mass="27397">MSKLHAQNLSYNTKTASLLEDASFTLQQGELVVLLGPNGAGKSTLLRAALGLIKPSAGCATLNDIDVQQLSPIERARGVSYLPQIRPLAWPNNVKDVIALGRFSHGANMGNLSETDEHAVNQALDACDLEHLTHRNADTLSGGELARVHCARIFAAQAPLVIADEPVAALDPRHQFRVMDLFSEYVKRGNGALIVLHDINLAARYADRFIWMKDGKISADGPPLETLSEARLEDIYGVNSKVDGLNVTIEGAAD</sequence>
<keyword evidence="4" id="KW-1278">Translocase</keyword>
<keyword evidence="2" id="KW-0547">Nucleotide-binding</keyword>
<reference evidence="8" key="1">
    <citation type="journal article" date="2019" name="Int. J. Syst. Evol. Microbiol.">
        <title>The Global Catalogue of Microorganisms (GCM) 10K type strain sequencing project: providing services to taxonomists for standard genome sequencing and annotation.</title>
        <authorList>
            <consortium name="The Broad Institute Genomics Platform"/>
            <consortium name="The Broad Institute Genome Sequencing Center for Infectious Disease"/>
            <person name="Wu L."/>
            <person name="Ma J."/>
        </authorList>
    </citation>
    <scope>NUCLEOTIDE SEQUENCE [LARGE SCALE GENOMIC DNA]</scope>
    <source>
        <strain evidence="8">CCUG 51308</strain>
    </source>
</reference>
<dbReference type="PANTHER" id="PTHR42794:SF1">
    <property type="entry name" value="HEMIN IMPORT ATP-BINDING PROTEIN HMUV"/>
    <property type="match status" value="1"/>
</dbReference>
<evidence type="ECO:0000256" key="3">
    <source>
        <dbReference type="ARBA" id="ARBA00022840"/>
    </source>
</evidence>
<dbReference type="Proteomes" id="UP001596492">
    <property type="component" value="Unassembled WGS sequence"/>
</dbReference>
<dbReference type="Pfam" id="PF00005">
    <property type="entry name" value="ABC_tran"/>
    <property type="match status" value="1"/>
</dbReference>
<keyword evidence="3 7" id="KW-0067">ATP-binding</keyword>
<keyword evidence="8" id="KW-1185">Reference proteome</keyword>
<protein>
    <submittedName>
        <fullName evidence="7">ABC transporter ATP-binding protein</fullName>
    </submittedName>
</protein>
<dbReference type="CDD" id="cd03214">
    <property type="entry name" value="ABC_Iron-Siderophores_B12_Hemin"/>
    <property type="match status" value="1"/>
</dbReference>
<dbReference type="PANTHER" id="PTHR42794">
    <property type="entry name" value="HEMIN IMPORT ATP-BINDING PROTEIN HMUV"/>
    <property type="match status" value="1"/>
</dbReference>